<feature type="domain" description="3-hydroxyacyl-CoA dehydrogenase C-terminal" evidence="10">
    <location>
        <begin position="184"/>
        <end position="266"/>
    </location>
</feature>
<dbReference type="Pfam" id="PF00725">
    <property type="entry name" value="3HCDH"/>
    <property type="match status" value="1"/>
</dbReference>
<sequence length="310" mass="32729">MSLKVALIGAGTIGTAWAVVFARAGCTVRVWDGDAGALERFPARVAAVFEALEGSAIAGLPGGASRITTHAALADAVGDVDWVQEQVKEDLAIKQEVLPRVEAAMRADAILATSTSGLSQAALASVLARPERFIVVHPLTPPFLLPVTEVVTHPGTSEATLAEAYRVMEAVGQKPIRVHGEISGFAMNRIQAAMLNEMVALVRDGVISPEDADTTLTHGFGLRWAVIGPFAGVDLNALGGIRQYMELFGYILNDVAKDRGAAKALTPAAVDKLEAGLRAQLPLTELPARQKRRDRAIAALRGHLEKAGRP</sequence>
<evidence type="ECO:0000256" key="3">
    <source>
        <dbReference type="ARBA" id="ARBA00011738"/>
    </source>
</evidence>
<dbReference type="InterPro" id="IPR022694">
    <property type="entry name" value="3-OHacyl-CoA_DH"/>
</dbReference>
<dbReference type="EC" id="1.1.1.45" evidence="8"/>
<feature type="domain" description="3-hydroxyacyl-CoA dehydrogenase NAD binding" evidence="11">
    <location>
        <begin position="4"/>
        <end position="179"/>
    </location>
</feature>
<organism evidence="12 13">
    <name type="scientific">Sediminicoccus rosea</name>
    <dbReference type="NCBI Taxonomy" id="1225128"/>
    <lineage>
        <taxon>Bacteria</taxon>
        <taxon>Pseudomonadati</taxon>
        <taxon>Pseudomonadota</taxon>
        <taxon>Alphaproteobacteria</taxon>
        <taxon>Acetobacterales</taxon>
        <taxon>Roseomonadaceae</taxon>
        <taxon>Sediminicoccus</taxon>
    </lineage>
</organism>
<keyword evidence="7" id="KW-0520">NAD</keyword>
<dbReference type="InterPro" id="IPR013328">
    <property type="entry name" value="6PGD_dom2"/>
</dbReference>
<evidence type="ECO:0000313" key="13">
    <source>
        <dbReference type="Proteomes" id="UP001305521"/>
    </source>
</evidence>
<dbReference type="PIRSF" id="PIRSF000105">
    <property type="entry name" value="HCDH"/>
    <property type="match status" value="1"/>
</dbReference>
<gene>
    <name evidence="12" type="ORF">R9Z33_03670</name>
</gene>
<dbReference type="Gene3D" id="3.40.50.720">
    <property type="entry name" value="NAD(P)-binding Rossmann-like Domain"/>
    <property type="match status" value="1"/>
</dbReference>
<evidence type="ECO:0000256" key="8">
    <source>
        <dbReference type="ARBA" id="ARBA00038962"/>
    </source>
</evidence>
<comment type="similarity">
    <text evidence="2">Belongs to the 3-hydroxyacyl-CoA dehydrogenase family.</text>
</comment>
<dbReference type="RefSeq" id="WP_318649946.1">
    <property type="nucleotide sequence ID" value="NZ_CP137852.1"/>
</dbReference>
<protein>
    <recommendedName>
        <fullName evidence="9">L-gulonate 3-dehydrogenase</fullName>
        <ecNumber evidence="8">1.1.1.45</ecNumber>
    </recommendedName>
    <alternativeName>
        <fullName evidence="9">L-gulonate 3-dehydrogenase</fullName>
    </alternativeName>
</protein>
<evidence type="ECO:0000256" key="2">
    <source>
        <dbReference type="ARBA" id="ARBA00009463"/>
    </source>
</evidence>
<keyword evidence="13" id="KW-1185">Reference proteome</keyword>
<evidence type="ECO:0000256" key="1">
    <source>
        <dbReference type="ARBA" id="ARBA00004496"/>
    </source>
</evidence>
<dbReference type="Pfam" id="PF02737">
    <property type="entry name" value="3HCDH_N"/>
    <property type="match status" value="1"/>
</dbReference>
<name>A0ABZ0PJR6_9PROT</name>
<evidence type="ECO:0000256" key="9">
    <source>
        <dbReference type="ARBA" id="ARBA00042709"/>
    </source>
</evidence>
<comment type="subcellular location">
    <subcellularLocation>
        <location evidence="1">Cytoplasm</location>
    </subcellularLocation>
</comment>
<proteinExistence type="inferred from homology"/>
<comment type="subunit">
    <text evidence="3">Homodimer.</text>
</comment>
<dbReference type="Proteomes" id="UP001305521">
    <property type="component" value="Chromosome"/>
</dbReference>
<dbReference type="InterPro" id="IPR008927">
    <property type="entry name" value="6-PGluconate_DH-like_C_sf"/>
</dbReference>
<dbReference type="PANTHER" id="PTHR48075">
    <property type="entry name" value="3-HYDROXYACYL-COA DEHYDROGENASE FAMILY PROTEIN"/>
    <property type="match status" value="1"/>
</dbReference>
<evidence type="ECO:0000256" key="7">
    <source>
        <dbReference type="ARBA" id="ARBA00023027"/>
    </source>
</evidence>
<evidence type="ECO:0000256" key="5">
    <source>
        <dbReference type="ARBA" id="ARBA00022553"/>
    </source>
</evidence>
<reference evidence="12 13" key="1">
    <citation type="submission" date="2023-11" db="EMBL/GenBank/DDBJ databases">
        <title>Arctic aerobic anoxygenic photoheterotroph Sediminicoccus rosea KRV36 adapts its photosynthesis to long days of polar summer.</title>
        <authorList>
            <person name="Tomasch J."/>
            <person name="Kopejtka K."/>
            <person name="Bily T."/>
            <person name="Gardiner A.T."/>
            <person name="Gardian Z."/>
            <person name="Shivaramu S."/>
            <person name="Koblizek M."/>
            <person name="Engelhardt F."/>
            <person name="Kaftan D."/>
        </authorList>
    </citation>
    <scope>NUCLEOTIDE SEQUENCE [LARGE SCALE GENOMIC DNA]</scope>
    <source>
        <strain evidence="12 13">R-30</strain>
    </source>
</reference>
<evidence type="ECO:0000259" key="10">
    <source>
        <dbReference type="Pfam" id="PF00725"/>
    </source>
</evidence>
<keyword evidence="4" id="KW-0963">Cytoplasm</keyword>
<dbReference type="EMBL" id="CP137852">
    <property type="protein sequence ID" value="WPB85969.1"/>
    <property type="molecule type" value="Genomic_DNA"/>
</dbReference>
<keyword evidence="5" id="KW-0597">Phosphoprotein</keyword>
<accession>A0ABZ0PJR6</accession>
<dbReference type="InterPro" id="IPR036291">
    <property type="entry name" value="NAD(P)-bd_dom_sf"/>
</dbReference>
<dbReference type="PROSITE" id="PS00067">
    <property type="entry name" value="3HCDH"/>
    <property type="match status" value="1"/>
</dbReference>
<evidence type="ECO:0000313" key="12">
    <source>
        <dbReference type="EMBL" id="WPB85969.1"/>
    </source>
</evidence>
<dbReference type="InterPro" id="IPR006180">
    <property type="entry name" value="3-OHacyl-CoA_DH_CS"/>
</dbReference>
<dbReference type="InterPro" id="IPR006108">
    <property type="entry name" value="3HC_DH_C"/>
</dbReference>
<dbReference type="InterPro" id="IPR006176">
    <property type="entry name" value="3-OHacyl-CoA_DH_NAD-bd"/>
</dbReference>
<evidence type="ECO:0000256" key="4">
    <source>
        <dbReference type="ARBA" id="ARBA00022490"/>
    </source>
</evidence>
<evidence type="ECO:0000259" key="11">
    <source>
        <dbReference type="Pfam" id="PF02737"/>
    </source>
</evidence>
<dbReference type="Gene3D" id="1.10.1040.10">
    <property type="entry name" value="N-(1-d-carboxylethyl)-l-norvaline Dehydrogenase, domain 2"/>
    <property type="match status" value="1"/>
</dbReference>
<dbReference type="SUPFAM" id="SSF48179">
    <property type="entry name" value="6-phosphogluconate dehydrogenase C-terminal domain-like"/>
    <property type="match status" value="1"/>
</dbReference>
<dbReference type="PANTHER" id="PTHR48075:SF1">
    <property type="entry name" value="LAMBDA-CRYSTALLIN HOMOLOG"/>
    <property type="match status" value="1"/>
</dbReference>
<keyword evidence="6" id="KW-0560">Oxidoreductase</keyword>
<evidence type="ECO:0000256" key="6">
    <source>
        <dbReference type="ARBA" id="ARBA00023002"/>
    </source>
</evidence>
<dbReference type="SUPFAM" id="SSF51735">
    <property type="entry name" value="NAD(P)-binding Rossmann-fold domains"/>
    <property type="match status" value="1"/>
</dbReference>